<evidence type="ECO:0000256" key="10">
    <source>
        <dbReference type="ARBA" id="ARBA00022777"/>
    </source>
</evidence>
<dbReference type="SMART" id="SM00179">
    <property type="entry name" value="EGF_CA"/>
    <property type="match status" value="3"/>
</dbReference>
<keyword evidence="3 17" id="KW-0245">EGF-like domain</keyword>
<dbReference type="Pfam" id="PF00069">
    <property type="entry name" value="Pkinase"/>
    <property type="match status" value="2"/>
</dbReference>
<evidence type="ECO:0000256" key="3">
    <source>
        <dbReference type="ARBA" id="ARBA00022536"/>
    </source>
</evidence>
<dbReference type="FunFam" id="3.30.200.20:FF:000043">
    <property type="entry name" value="Wall-associated receptor kinase 2"/>
    <property type="match status" value="2"/>
</dbReference>
<evidence type="ECO:0000256" key="20">
    <source>
        <dbReference type="SAM" id="Phobius"/>
    </source>
</evidence>
<dbReference type="PROSITE" id="PS50026">
    <property type="entry name" value="EGF_3"/>
    <property type="match status" value="2"/>
</dbReference>
<keyword evidence="9 18" id="KW-0547">Nucleotide-binding</keyword>
<evidence type="ECO:0000256" key="6">
    <source>
        <dbReference type="ARBA" id="ARBA00022692"/>
    </source>
</evidence>
<keyword evidence="13 20" id="KW-0472">Membrane</keyword>
<dbReference type="Gene3D" id="3.30.200.20">
    <property type="entry name" value="Phosphorylase Kinase, domain 1"/>
    <property type="match status" value="2"/>
</dbReference>
<evidence type="ECO:0000256" key="5">
    <source>
        <dbReference type="ARBA" id="ARBA00022679"/>
    </source>
</evidence>
<dbReference type="InterPro" id="IPR049883">
    <property type="entry name" value="NOTCH1_EGF-like"/>
</dbReference>
<feature type="disulfide bond" evidence="17">
    <location>
        <begin position="955"/>
        <end position="972"/>
    </location>
</feature>
<keyword evidence="4" id="KW-0597">Phosphoprotein</keyword>
<feature type="transmembrane region" description="Helical" evidence="20">
    <location>
        <begin position="1041"/>
        <end position="1067"/>
    </location>
</feature>
<feature type="domain" description="Protein kinase" evidence="22">
    <location>
        <begin position="1117"/>
        <end position="1399"/>
    </location>
</feature>
<dbReference type="SMART" id="SM00220">
    <property type="entry name" value="S_TKc"/>
    <property type="match status" value="2"/>
</dbReference>
<evidence type="ECO:0000259" key="22">
    <source>
        <dbReference type="PROSITE" id="PS50011"/>
    </source>
</evidence>
<dbReference type="PROSITE" id="PS00108">
    <property type="entry name" value="PROTEIN_KINASE_ST"/>
    <property type="match status" value="2"/>
</dbReference>
<evidence type="ECO:0000256" key="21">
    <source>
        <dbReference type="SAM" id="SignalP"/>
    </source>
</evidence>
<dbReference type="Gene3D" id="2.10.25.10">
    <property type="entry name" value="Laminin"/>
    <property type="match status" value="4"/>
</dbReference>
<dbReference type="GO" id="GO:0005524">
    <property type="term" value="F:ATP binding"/>
    <property type="evidence" value="ECO:0007669"/>
    <property type="project" value="UniProtKB-UniRule"/>
</dbReference>
<keyword evidence="11 18" id="KW-0067">ATP-binding</keyword>
<dbReference type="SUPFAM" id="SSF56112">
    <property type="entry name" value="Protein kinase-like (PK-like)"/>
    <property type="match status" value="2"/>
</dbReference>
<evidence type="ECO:0000256" key="1">
    <source>
        <dbReference type="ARBA" id="ARBA00004479"/>
    </source>
</evidence>
<sequence length="1431" mass="157529">MFHFLLLFHLLFFAPSLASIAIPTDALPGCSGKCGNVSIPYPFGTSSGCYLSHGFYVSCNTTYNPPKLFLSTTDIEVAEISQDGVTIYTPIARDCFSGLGLGTNINSISTDVTGLPYTFSYSRNMFTALGCDTVALNYQSSFSFSSGCLSYCSDKSSIVNGSCAGIGCCQTSIPKGLKSIYTILRSVKNHSTTWTFSPCSYAFLVDRETFVFNLTDLDDFYTKNNGVVPVVMDWAIGSRSCEDGSGSPDFSCGDNSHCVNSTNGRGYRCSCNTGYRGNPYLTRGCQDINECEDPATNPCAAICENTAGGYICSCPRGFSGDGRRSGSGCIKDAKRFPLFQVVLGCGLGLLFLLITGSWLIWGLKKRRQMRLQEKFFEQNGGLLLQQRIASSEGAAETARIFTAEELERATDNYSESRVVGRGGYGIVYRGILRDNRVVAIKKSRVIDESQLEQFINEVVILSQVIHRNVVRILGCCLETQVPLLVYEYVPNGNLHHHVHGQGRASSLSWETRLRIAAETAGALAYLHSATARPIFHRDVKSANILLDENHMAKVSDFGASRLIPMDRMQITTLVQGTLGYLDPEYFQTGQLTEKSDVYSFGVVLAELLTGLLPISQARRQEEQNLAIYFLVHMREDRLFEILEPRVRNEGNREQLLTVAELTRRCLRLRGNERPTMTEVAAELERTRRQREHPWLENDHGESSLLASAMVAQSLIALLFLLCLAQATSPISTALPGCRTACGNLTLPYPFGMEEDCYMPGFKMTCNDTFYDPPKLFMGSGNIEITQVTLDNVFMEGLVARDCYGELSTSSHVWTNIENTPYTLSYARNRFTAIGCDTLALLYRATLVDFTSGCISLCADDDSVANGTCAGSGCCQTTIPMGMKRFDALLGSVQNHTTTKSFSPCSFAFLIDQEQFEFSVPDFIRFRSRSTVPIVLDWAVGNQTCGDANKSGSIICGPNSGCVDSDNGPGYKCRCNQGYHGNPYLAVGCEDINECEDPTSNPCVSICTNTPGSYICSCTDATAGDGKRDGSGCRSATKTFPLVQVVLGSCGSGFMFLLVISSLIYWGVKKRRLVQMREKLFEENGGVLLQQQIASREGAARTAKIFTAKQLAKATNNYSQDRVIGKGGNGTVYKGILPDNSVVAIKKSMVFDRSQVEQFINEVVVLSQVMHRNVVKILGCCLETQVPLLVYEYVPNGTLSDRLHGRRDYSSLSWQARLRIAVETAGVLAYLHSATARPIIHRDIKSTNILLDHNYTAKVSDFGASRVVPLGRAHLTTLVQGTLGYLDPEYFHAGVLTEKSDVYSFGVVLAELLTGKPPVSSQRSREEQLLAMHFISSMERGQLFEILERRVATEGDRAQLEEVAQLAERCLRLTGEERPSMKEVAEELERLRRFERHPWAQQSSDEGSGRLLGITGYPSDMDSIDNISTPID</sequence>
<feature type="binding site" evidence="18">
    <location>
        <position position="442"/>
    </location>
    <ligand>
        <name>ATP</name>
        <dbReference type="ChEBI" id="CHEBI:30616"/>
    </ligand>
</feature>
<evidence type="ECO:0000256" key="15">
    <source>
        <dbReference type="ARBA" id="ARBA00023180"/>
    </source>
</evidence>
<keyword evidence="6 20" id="KW-0812">Transmembrane</keyword>
<feature type="signal peptide" evidence="21">
    <location>
        <begin position="1"/>
        <end position="18"/>
    </location>
</feature>
<evidence type="ECO:0000313" key="24">
    <source>
        <dbReference type="EMBL" id="CAG1846482.1"/>
    </source>
</evidence>
<comment type="function">
    <text evidence="16">Serine/threonine-protein kinase that may function as a signaling receptor of extracellular matrix component. Binding to pectin may have significance in the control of cell expansion, morphogenesis and development.</text>
</comment>
<feature type="binding site" evidence="18">
    <location>
        <position position="1146"/>
    </location>
    <ligand>
        <name>ATP</name>
        <dbReference type="ChEBI" id="CHEBI:30616"/>
    </ligand>
</feature>
<evidence type="ECO:0000256" key="4">
    <source>
        <dbReference type="ARBA" id="ARBA00022553"/>
    </source>
</evidence>
<keyword evidence="8" id="KW-0677">Repeat</keyword>
<evidence type="ECO:0000256" key="7">
    <source>
        <dbReference type="ARBA" id="ARBA00022729"/>
    </source>
</evidence>
<dbReference type="Pfam" id="PF07645">
    <property type="entry name" value="EGF_CA"/>
    <property type="match status" value="2"/>
</dbReference>
<dbReference type="GO" id="GO:0007166">
    <property type="term" value="P:cell surface receptor signaling pathway"/>
    <property type="evidence" value="ECO:0007669"/>
    <property type="project" value="InterPro"/>
</dbReference>
<comment type="caution">
    <text evidence="17">Lacks conserved residue(s) required for the propagation of feature annotation.</text>
</comment>
<evidence type="ECO:0000256" key="19">
    <source>
        <dbReference type="SAM" id="MobiDB-lite"/>
    </source>
</evidence>
<accession>A0A8D7ABK8</accession>
<reference evidence="24" key="1">
    <citation type="submission" date="2021-03" db="EMBL/GenBank/DDBJ databases">
        <authorList>
            <consortium name="Genoscope - CEA"/>
            <person name="William W."/>
        </authorList>
    </citation>
    <scope>NUCLEOTIDE SEQUENCE</scope>
    <source>
        <strain evidence="24">Doubled-haploid Pahang</strain>
    </source>
</reference>
<feature type="domain" description="EGF-like" evidence="23">
    <location>
        <begin position="946"/>
        <end position="989"/>
    </location>
</feature>
<dbReference type="GO" id="GO:0030247">
    <property type="term" value="F:polysaccharide binding"/>
    <property type="evidence" value="ECO:0007669"/>
    <property type="project" value="InterPro"/>
</dbReference>
<dbReference type="PROSITE" id="PS01187">
    <property type="entry name" value="EGF_CA"/>
    <property type="match status" value="2"/>
</dbReference>
<keyword evidence="12 20" id="KW-1133">Transmembrane helix</keyword>
<keyword evidence="10" id="KW-0418">Kinase</keyword>
<feature type="region of interest" description="Disordered" evidence="19">
    <location>
        <begin position="1398"/>
        <end position="1431"/>
    </location>
</feature>
<evidence type="ECO:0000256" key="14">
    <source>
        <dbReference type="ARBA" id="ARBA00023157"/>
    </source>
</evidence>
<dbReference type="GO" id="GO:0005509">
    <property type="term" value="F:calcium ion binding"/>
    <property type="evidence" value="ECO:0007669"/>
    <property type="project" value="InterPro"/>
</dbReference>
<dbReference type="GO" id="GO:0016020">
    <property type="term" value="C:membrane"/>
    <property type="evidence" value="ECO:0007669"/>
    <property type="project" value="UniProtKB-SubCell"/>
</dbReference>
<dbReference type="CDD" id="cd14066">
    <property type="entry name" value="STKc_IRAK"/>
    <property type="match status" value="2"/>
</dbReference>
<feature type="transmembrane region" description="Helical" evidence="20">
    <location>
        <begin position="338"/>
        <end position="361"/>
    </location>
</feature>
<dbReference type="InterPro" id="IPR000742">
    <property type="entry name" value="EGF"/>
</dbReference>
<dbReference type="PROSITE" id="PS00107">
    <property type="entry name" value="PROTEIN_KINASE_ATP"/>
    <property type="match status" value="2"/>
</dbReference>
<keyword evidence="7 21" id="KW-0732">Signal</keyword>
<dbReference type="FunFam" id="1.10.510.10:FF:000084">
    <property type="entry name" value="Wall-associated receptor kinase 2"/>
    <property type="match status" value="2"/>
</dbReference>
<dbReference type="InterPro" id="IPR008271">
    <property type="entry name" value="Ser/Thr_kinase_AS"/>
</dbReference>
<dbReference type="EMBL" id="HG996471">
    <property type="protein sequence ID" value="CAG1846482.1"/>
    <property type="molecule type" value="Genomic_DNA"/>
</dbReference>
<keyword evidence="2" id="KW-0723">Serine/threonine-protein kinase</keyword>
<dbReference type="InterPro" id="IPR025287">
    <property type="entry name" value="WAK_GUB"/>
</dbReference>
<keyword evidence="15" id="KW-0325">Glycoprotein</keyword>
<evidence type="ECO:0000256" key="8">
    <source>
        <dbReference type="ARBA" id="ARBA00022737"/>
    </source>
</evidence>
<dbReference type="InterPro" id="IPR000152">
    <property type="entry name" value="EGF-type_Asp/Asn_hydroxyl_site"/>
</dbReference>
<dbReference type="InterPro" id="IPR000719">
    <property type="entry name" value="Prot_kinase_dom"/>
</dbReference>
<dbReference type="InterPro" id="IPR001881">
    <property type="entry name" value="EGF-like_Ca-bd_dom"/>
</dbReference>
<dbReference type="Pfam" id="PF13947">
    <property type="entry name" value="GUB_WAK_bind"/>
    <property type="match status" value="2"/>
</dbReference>
<dbReference type="InterPro" id="IPR018097">
    <property type="entry name" value="EGF_Ca-bd_CS"/>
</dbReference>
<evidence type="ECO:0000256" key="16">
    <source>
        <dbReference type="ARBA" id="ARBA00058961"/>
    </source>
</evidence>
<evidence type="ECO:0000256" key="17">
    <source>
        <dbReference type="PROSITE-ProRule" id="PRU00076"/>
    </source>
</evidence>
<dbReference type="FunFam" id="2.10.25.10:FF:000038">
    <property type="entry name" value="Fibrillin 2"/>
    <property type="match status" value="1"/>
</dbReference>
<evidence type="ECO:0000259" key="23">
    <source>
        <dbReference type="PROSITE" id="PS50026"/>
    </source>
</evidence>
<dbReference type="Pfam" id="PF08488">
    <property type="entry name" value="WAK"/>
    <property type="match status" value="2"/>
</dbReference>
<comment type="subcellular location">
    <subcellularLocation>
        <location evidence="1">Membrane</location>
        <topology evidence="1">Single-pass type I membrane protein</topology>
    </subcellularLocation>
</comment>
<name>A0A8D7ABK8_MUSAM</name>
<feature type="chain" id="PRO_5034019514" evidence="21">
    <location>
        <begin position="19"/>
        <end position="1431"/>
    </location>
</feature>
<proteinExistence type="predicted"/>
<dbReference type="PROSITE" id="PS50011">
    <property type="entry name" value="PROTEIN_KINASE_DOM"/>
    <property type="match status" value="2"/>
</dbReference>
<dbReference type="InterPro" id="IPR011009">
    <property type="entry name" value="Kinase-like_dom_sf"/>
</dbReference>
<dbReference type="Gene3D" id="1.10.510.10">
    <property type="entry name" value="Transferase(Phosphotransferase) domain 1"/>
    <property type="match status" value="2"/>
</dbReference>
<evidence type="ECO:0000256" key="2">
    <source>
        <dbReference type="ARBA" id="ARBA00022527"/>
    </source>
</evidence>
<dbReference type="InterPro" id="IPR013695">
    <property type="entry name" value="WAK"/>
</dbReference>
<dbReference type="CDD" id="cd00054">
    <property type="entry name" value="EGF_CA"/>
    <property type="match status" value="2"/>
</dbReference>
<dbReference type="PANTHER" id="PTHR27005:SF283">
    <property type="entry name" value="OS02G0633066 PROTEIN"/>
    <property type="match status" value="1"/>
</dbReference>
<evidence type="ECO:0000256" key="13">
    <source>
        <dbReference type="ARBA" id="ARBA00023136"/>
    </source>
</evidence>
<evidence type="ECO:0000256" key="11">
    <source>
        <dbReference type="ARBA" id="ARBA00022840"/>
    </source>
</evidence>
<evidence type="ECO:0000256" key="12">
    <source>
        <dbReference type="ARBA" id="ARBA00022989"/>
    </source>
</evidence>
<keyword evidence="5" id="KW-0808">Transferase</keyword>
<dbReference type="GO" id="GO:0004674">
    <property type="term" value="F:protein serine/threonine kinase activity"/>
    <property type="evidence" value="ECO:0007669"/>
    <property type="project" value="UniProtKB-KW"/>
</dbReference>
<dbReference type="InterPro" id="IPR045274">
    <property type="entry name" value="WAK-like"/>
</dbReference>
<feature type="domain" description="Protein kinase" evidence="22">
    <location>
        <begin position="413"/>
        <end position="695"/>
    </location>
</feature>
<evidence type="ECO:0000256" key="9">
    <source>
        <dbReference type="ARBA" id="ARBA00022741"/>
    </source>
</evidence>
<dbReference type="InterPro" id="IPR017441">
    <property type="entry name" value="Protein_kinase_ATP_BS"/>
</dbReference>
<evidence type="ECO:0000256" key="18">
    <source>
        <dbReference type="PROSITE-ProRule" id="PRU10141"/>
    </source>
</evidence>
<dbReference type="SMART" id="SM00181">
    <property type="entry name" value="EGF"/>
    <property type="match status" value="4"/>
</dbReference>
<gene>
    <name evidence="24" type="ORF">GSMUA_162770.1</name>
</gene>
<protein>
    <submittedName>
        <fullName evidence="24">(wild Malaysian banana) hypothetical protein</fullName>
    </submittedName>
</protein>
<keyword evidence="14 17" id="KW-1015">Disulfide bond</keyword>
<dbReference type="SUPFAM" id="SSF57196">
    <property type="entry name" value="EGF/Laminin"/>
    <property type="match status" value="2"/>
</dbReference>
<organism evidence="24">
    <name type="scientific">Musa acuminata subsp. malaccensis</name>
    <name type="common">Wild banana</name>
    <name type="synonym">Musa malaccensis</name>
    <dbReference type="NCBI Taxonomy" id="214687"/>
    <lineage>
        <taxon>Eukaryota</taxon>
        <taxon>Viridiplantae</taxon>
        <taxon>Streptophyta</taxon>
        <taxon>Embryophyta</taxon>
        <taxon>Tracheophyta</taxon>
        <taxon>Spermatophyta</taxon>
        <taxon>Magnoliopsida</taxon>
        <taxon>Liliopsida</taxon>
        <taxon>Zingiberales</taxon>
        <taxon>Musaceae</taxon>
        <taxon>Musa</taxon>
    </lineage>
</organism>
<dbReference type="PANTHER" id="PTHR27005">
    <property type="entry name" value="WALL-ASSOCIATED RECEPTOR KINASE-LIKE 21"/>
    <property type="match status" value="1"/>
</dbReference>
<feature type="domain" description="EGF-like" evidence="23">
    <location>
        <begin position="287"/>
        <end position="321"/>
    </location>
</feature>
<dbReference type="PROSITE" id="PS00010">
    <property type="entry name" value="ASX_HYDROXYL"/>
    <property type="match status" value="1"/>
</dbReference>